<evidence type="ECO:0000256" key="1">
    <source>
        <dbReference type="SAM" id="MobiDB-lite"/>
    </source>
</evidence>
<dbReference type="PANTHER" id="PTHR34512:SF30">
    <property type="entry name" value="OUTER MEMBRANE PROTEIN ASSEMBLY FACTOR BAMB"/>
    <property type="match status" value="1"/>
</dbReference>
<keyword evidence="2" id="KW-0472">Membrane</keyword>
<reference evidence="4 5" key="1">
    <citation type="submission" date="2021-03" db="EMBL/GenBank/DDBJ databases">
        <title>Sequencing the genomes of 1000 actinobacteria strains.</title>
        <authorList>
            <person name="Klenk H.-P."/>
        </authorList>
    </citation>
    <scope>NUCLEOTIDE SEQUENCE [LARGE SCALE GENOMIC DNA]</scope>
    <source>
        <strain evidence="4 5">DSM 45516</strain>
    </source>
</reference>
<dbReference type="Pfam" id="PF13360">
    <property type="entry name" value="PQQ_2"/>
    <property type="match status" value="2"/>
</dbReference>
<feature type="transmembrane region" description="Helical" evidence="2">
    <location>
        <begin position="157"/>
        <end position="179"/>
    </location>
</feature>
<name>A0ABS4QIG1_9NOCA</name>
<dbReference type="InterPro" id="IPR011047">
    <property type="entry name" value="Quinoprotein_ADH-like_sf"/>
</dbReference>
<dbReference type="InterPro" id="IPR000719">
    <property type="entry name" value="Prot_kinase_dom"/>
</dbReference>
<comment type="caution">
    <text evidence="4">The sequence shown here is derived from an EMBL/GenBank/DDBJ whole genome shotgun (WGS) entry which is preliminary data.</text>
</comment>
<dbReference type="Proteomes" id="UP001519325">
    <property type="component" value="Unassembled WGS sequence"/>
</dbReference>
<dbReference type="Gene3D" id="2.130.10.10">
    <property type="entry name" value="YVTN repeat-like/Quinoprotein amine dehydrogenase"/>
    <property type="match status" value="2"/>
</dbReference>
<dbReference type="SUPFAM" id="SSF50998">
    <property type="entry name" value="Quinoprotein alcohol dehydrogenase-like"/>
    <property type="match status" value="1"/>
</dbReference>
<dbReference type="SMART" id="SM00564">
    <property type="entry name" value="PQQ"/>
    <property type="match status" value="5"/>
</dbReference>
<dbReference type="Gene3D" id="1.10.510.10">
    <property type="entry name" value="Transferase(Phosphotransferase) domain 1"/>
    <property type="match status" value="1"/>
</dbReference>
<keyword evidence="2" id="KW-0812">Transmembrane</keyword>
<dbReference type="SUPFAM" id="SSF56112">
    <property type="entry name" value="Protein kinase-like (PK-like)"/>
    <property type="match status" value="1"/>
</dbReference>
<dbReference type="Pfam" id="PF00069">
    <property type="entry name" value="Pkinase"/>
    <property type="match status" value="1"/>
</dbReference>
<evidence type="ECO:0000256" key="2">
    <source>
        <dbReference type="SAM" id="Phobius"/>
    </source>
</evidence>
<evidence type="ECO:0000313" key="4">
    <source>
        <dbReference type="EMBL" id="MBP2191368.1"/>
    </source>
</evidence>
<gene>
    <name evidence="4" type="ORF">BJ987_004269</name>
</gene>
<feature type="region of interest" description="Disordered" evidence="1">
    <location>
        <begin position="421"/>
        <end position="446"/>
    </location>
</feature>
<feature type="domain" description="Protein kinase" evidence="3">
    <location>
        <begin position="282"/>
        <end position="524"/>
    </location>
</feature>
<dbReference type="InterPro" id="IPR018391">
    <property type="entry name" value="PQQ_b-propeller_rpt"/>
</dbReference>
<dbReference type="Pfam" id="PF14219">
    <property type="entry name" value="DUF4328"/>
    <property type="match status" value="1"/>
</dbReference>
<dbReference type="PANTHER" id="PTHR34512">
    <property type="entry name" value="CELL SURFACE PROTEIN"/>
    <property type="match status" value="1"/>
</dbReference>
<feature type="transmembrane region" description="Helical" evidence="2">
    <location>
        <begin position="185"/>
        <end position="204"/>
    </location>
</feature>
<dbReference type="SMART" id="SM00220">
    <property type="entry name" value="S_TKc"/>
    <property type="match status" value="1"/>
</dbReference>
<dbReference type="RefSeq" id="WP_209892904.1">
    <property type="nucleotide sequence ID" value="NZ_JAGGMR010000001.1"/>
</dbReference>
<dbReference type="InterPro" id="IPR015943">
    <property type="entry name" value="WD40/YVTN_repeat-like_dom_sf"/>
</dbReference>
<dbReference type="InterPro" id="IPR002372">
    <property type="entry name" value="PQQ_rpt_dom"/>
</dbReference>
<sequence>MGWNQAIVRDGKQIRPFGMLGVWAITLVAGAVVMMFVSAIVDWVLLADFEQSWKQPGGTRTEWQSYTWAGIASAIMQLGAGVTVITWLWRARRNSEAMCAARHRRSVGWVIGGWFCPVVNVWFPHTIMSDVWRASDPRTAPDALDLRGRRTGGWVTAWWLFLLIGWALGFVALVLSLPATRTETTAGYVIYGFAPVGGFGLIAVEFIRAGVLAVAAFCLGAVIIQVQRWQHARAAQQPKALGTETPPAQPISLPTGSPVDASPAGPRTLPLRAADPSTIGPYTLIGRLGSDARGDTYLGYATGTGNVVVQTVHSDRDISDRAELARVFAAARTVHSDFVPTVLDADAEAPRPWIATEYITGPSLRELVTEQGPLPLPAVENIAIGIAQALIAIHGAGLTHGAITPESVTIAETGPRVNDFSLPTPHPAPSAFTSPEQLTGEPGGPASDVFATGAVLSYALTGRPPFGDANAAALLHRITTQQPDLTGIPETRLRFVTTGCLAGHPDARLTPEQILRQLEATSMYGQALAPSFRAPAEVADVLPNSPHPSSGPTSLGRRTVLAKGLIGGLLGTGALVGGGYAAVKLLAGADETPKTQAKPLPGQILWQSKIRPHTTSDGSPPIVADGRVFLCGQDNRLHALDAATGAVRWSVDIGTKLAGRQSQVLVLADGTVVVNGESALIGFDAATGARRWATGAAKGTNNLCATNDPPYIYAEGPRPGFEVVALDAASGTPRWTTRTDSGTPGSMYFTAGNGAIAAVQGDSLFVLDAASGAIRWRATVGDRSDYDPLERPSIAADTVVVAKLQQPQIQAFDLASGVPLWTLGKRGEFRADRGQYAVPDGDAIVLGGAPENYGGGGAPSTALESLDRRTGRKRWSKISGKGHLGAPFAADGTVFAVWRSQVHAFDAATGTLRWECQIGAALDGSALDETRWERDPAAASSSVAVADKRAYVYGGHGVYAIRV</sequence>
<keyword evidence="5" id="KW-1185">Reference proteome</keyword>
<keyword evidence="2" id="KW-1133">Transmembrane helix</keyword>
<dbReference type="InterPro" id="IPR011009">
    <property type="entry name" value="Kinase-like_dom_sf"/>
</dbReference>
<organism evidence="4 5">
    <name type="scientific">Nocardia goodfellowii</name>
    <dbReference type="NCBI Taxonomy" id="882446"/>
    <lineage>
        <taxon>Bacteria</taxon>
        <taxon>Bacillati</taxon>
        <taxon>Actinomycetota</taxon>
        <taxon>Actinomycetes</taxon>
        <taxon>Mycobacteriales</taxon>
        <taxon>Nocardiaceae</taxon>
        <taxon>Nocardia</taxon>
    </lineage>
</organism>
<accession>A0ABS4QIG1</accession>
<dbReference type="EMBL" id="JAGGMR010000001">
    <property type="protein sequence ID" value="MBP2191368.1"/>
    <property type="molecule type" value="Genomic_DNA"/>
</dbReference>
<dbReference type="InterPro" id="IPR025565">
    <property type="entry name" value="DUF4328"/>
</dbReference>
<feature type="transmembrane region" description="Helical" evidence="2">
    <location>
        <begin position="20"/>
        <end position="46"/>
    </location>
</feature>
<evidence type="ECO:0000313" key="5">
    <source>
        <dbReference type="Proteomes" id="UP001519325"/>
    </source>
</evidence>
<dbReference type="PROSITE" id="PS50011">
    <property type="entry name" value="PROTEIN_KINASE_DOM"/>
    <property type="match status" value="1"/>
</dbReference>
<dbReference type="Gene3D" id="2.40.10.480">
    <property type="match status" value="1"/>
</dbReference>
<dbReference type="CDD" id="cd14014">
    <property type="entry name" value="STKc_PknB_like"/>
    <property type="match status" value="1"/>
</dbReference>
<feature type="transmembrane region" description="Helical" evidence="2">
    <location>
        <begin position="66"/>
        <end position="89"/>
    </location>
</feature>
<protein>
    <submittedName>
        <fullName evidence="4">Outer membrane protein assembly factor BamB</fullName>
    </submittedName>
</protein>
<proteinExistence type="predicted"/>
<evidence type="ECO:0000259" key="3">
    <source>
        <dbReference type="PROSITE" id="PS50011"/>
    </source>
</evidence>
<feature type="region of interest" description="Disordered" evidence="1">
    <location>
        <begin position="237"/>
        <end position="264"/>
    </location>
</feature>